<evidence type="ECO:0000313" key="2">
    <source>
        <dbReference type="Proteomes" id="UP001064048"/>
    </source>
</evidence>
<accession>A0ACC0K3I1</accession>
<gene>
    <name evidence="1" type="ORF">MSG28_001050</name>
</gene>
<evidence type="ECO:0000313" key="1">
    <source>
        <dbReference type="EMBL" id="KAI8430934.1"/>
    </source>
</evidence>
<comment type="caution">
    <text evidence="1">The sequence shown here is derived from an EMBL/GenBank/DDBJ whole genome shotgun (WGS) entry which is preliminary data.</text>
</comment>
<sequence>MESCSKPEALCRVCGDKASGKHYGVPSCDGCRGFFKRSIRRNLDYVCKENGRCVVDVTRRNQCQACRFSKCLRVNMKKDAVQHERAPRPAVAAHHQLTLQKLGYNFTRQQNFFPTAPLAFSTLPQLNTYSTLATTPPDIPMPTFLETSFQDFPRLPETIPSELPQLNPLFGTQVGSLSPLNPFKIPLFPTQFHYPMPHSGYFPANIFYPPLISTESPTTPAEQPNKALEKTMDSPKFRSTVSTRTAEKPDSQLPEKIKEDEVSSSEEAFKSNRCLDNVTKEGTRTRVPVCSPTNCDPPVIHVVSKMAESRIALDTSGNKSVTVEYIIRDPEKSARQENRNQLPLVHQNWRELFLIAAAQYSYYFDEESFESPLSSQLEILQEQTLMLLQEHCSRIDSTRFGRIMLLLPNICSVSNYGVLEDLLFPSTATEAINSTLTRILMYTAI</sequence>
<keyword evidence="2" id="KW-1185">Reference proteome</keyword>
<protein>
    <submittedName>
        <fullName evidence="1">Uncharacterized protein</fullName>
    </submittedName>
</protein>
<organism evidence="1 2">
    <name type="scientific">Choristoneura fumiferana</name>
    <name type="common">Spruce budworm moth</name>
    <name type="synonym">Archips fumiferana</name>
    <dbReference type="NCBI Taxonomy" id="7141"/>
    <lineage>
        <taxon>Eukaryota</taxon>
        <taxon>Metazoa</taxon>
        <taxon>Ecdysozoa</taxon>
        <taxon>Arthropoda</taxon>
        <taxon>Hexapoda</taxon>
        <taxon>Insecta</taxon>
        <taxon>Pterygota</taxon>
        <taxon>Neoptera</taxon>
        <taxon>Endopterygota</taxon>
        <taxon>Lepidoptera</taxon>
        <taxon>Glossata</taxon>
        <taxon>Ditrysia</taxon>
        <taxon>Tortricoidea</taxon>
        <taxon>Tortricidae</taxon>
        <taxon>Tortricinae</taxon>
        <taxon>Choristoneura</taxon>
    </lineage>
</organism>
<reference evidence="1 2" key="1">
    <citation type="journal article" date="2022" name="Genome Biol. Evol.">
        <title>The Spruce Budworm Genome: Reconstructing the Evolutionary History of Antifreeze Proteins.</title>
        <authorList>
            <person name="Beliveau C."/>
            <person name="Gagne P."/>
            <person name="Picq S."/>
            <person name="Vernygora O."/>
            <person name="Keeling C.I."/>
            <person name="Pinkney K."/>
            <person name="Doucet D."/>
            <person name="Wen F."/>
            <person name="Johnston J.S."/>
            <person name="Maaroufi H."/>
            <person name="Boyle B."/>
            <person name="Laroche J."/>
            <person name="Dewar K."/>
            <person name="Juretic N."/>
            <person name="Blackburn G."/>
            <person name="Nisole A."/>
            <person name="Brunet B."/>
            <person name="Brandao M."/>
            <person name="Lumley L."/>
            <person name="Duan J."/>
            <person name="Quan G."/>
            <person name="Lucarotti C.J."/>
            <person name="Roe A.D."/>
            <person name="Sperling F.A.H."/>
            <person name="Levesque R.C."/>
            <person name="Cusson M."/>
        </authorList>
    </citation>
    <scope>NUCLEOTIDE SEQUENCE [LARGE SCALE GENOMIC DNA]</scope>
    <source>
        <strain evidence="1">Glfc:IPQL:Cfum</strain>
    </source>
</reference>
<dbReference type="Proteomes" id="UP001064048">
    <property type="component" value="Chromosome Z"/>
</dbReference>
<dbReference type="EMBL" id="CM046131">
    <property type="protein sequence ID" value="KAI8430934.1"/>
    <property type="molecule type" value="Genomic_DNA"/>
</dbReference>
<proteinExistence type="predicted"/>
<name>A0ACC0K3I1_CHOFU</name>